<reference evidence="1 2" key="1">
    <citation type="submission" date="2021-03" db="EMBL/GenBank/DDBJ databases">
        <title>Genomic Encyclopedia of Type Strains, Phase IV (KMG-IV): sequencing the most valuable type-strain genomes for metagenomic binning, comparative biology and taxonomic classification.</title>
        <authorList>
            <person name="Goeker M."/>
        </authorList>
    </citation>
    <scope>NUCLEOTIDE SEQUENCE [LARGE SCALE GENOMIC DNA]</scope>
    <source>
        <strain evidence="1 2">DSM 21292</strain>
    </source>
</reference>
<dbReference type="EMBL" id="JAGIKV010000014">
    <property type="protein sequence ID" value="MBP2247235.1"/>
    <property type="molecule type" value="Genomic_DNA"/>
</dbReference>
<protein>
    <submittedName>
        <fullName evidence="1">Uncharacterized protein</fullName>
    </submittedName>
</protein>
<dbReference type="Proteomes" id="UP000810207">
    <property type="component" value="Unassembled WGS sequence"/>
</dbReference>
<accession>A0ABS4RWJ2</accession>
<gene>
    <name evidence="1" type="ORF">J2Z28_003886</name>
</gene>
<evidence type="ECO:0000313" key="1">
    <source>
        <dbReference type="EMBL" id="MBP2247235.1"/>
    </source>
</evidence>
<evidence type="ECO:0000313" key="2">
    <source>
        <dbReference type="Proteomes" id="UP000810207"/>
    </source>
</evidence>
<proteinExistence type="predicted"/>
<organism evidence="1 2">
    <name type="scientific">Paenibacillus xylanexedens</name>
    <dbReference type="NCBI Taxonomy" id="528191"/>
    <lineage>
        <taxon>Bacteria</taxon>
        <taxon>Bacillati</taxon>
        <taxon>Bacillota</taxon>
        <taxon>Bacilli</taxon>
        <taxon>Bacillales</taxon>
        <taxon>Paenibacillaceae</taxon>
        <taxon>Paenibacillus</taxon>
    </lineage>
</organism>
<name>A0ABS4RWJ2_PAEXY</name>
<comment type="caution">
    <text evidence="1">The sequence shown here is derived from an EMBL/GenBank/DDBJ whole genome shotgun (WGS) entry which is preliminary data.</text>
</comment>
<sequence>MKSRKEDAIMGSLPEKCIDLVGFAAQQQLISETQGS</sequence>
<keyword evidence="2" id="KW-1185">Reference proteome</keyword>